<feature type="repeat" description="ANK" evidence="2">
    <location>
        <begin position="790"/>
        <end position="822"/>
    </location>
</feature>
<dbReference type="InterPro" id="IPR027417">
    <property type="entry name" value="P-loop_NTPase"/>
</dbReference>
<dbReference type="Gene3D" id="3.40.50.300">
    <property type="entry name" value="P-loop containing nucleotide triphosphate hydrolases"/>
    <property type="match status" value="1"/>
</dbReference>
<keyword evidence="1" id="KW-0677">Repeat</keyword>
<accession>A0A6J3LV98</accession>
<dbReference type="Pfam" id="PF12796">
    <property type="entry name" value="Ank_2"/>
    <property type="match status" value="2"/>
</dbReference>
<dbReference type="GeneID" id="54360447"/>
<dbReference type="InterPro" id="IPR036770">
    <property type="entry name" value="Ankyrin_rpt-contain_sf"/>
</dbReference>
<evidence type="ECO:0000313" key="6">
    <source>
        <dbReference type="RefSeq" id="XP_033456727.1"/>
    </source>
</evidence>
<evidence type="ECO:0000259" key="4">
    <source>
        <dbReference type="Pfam" id="PF24883"/>
    </source>
</evidence>
<reference evidence="6" key="2">
    <citation type="submission" date="2020-04" db="EMBL/GenBank/DDBJ databases">
        <authorList>
            <consortium name="NCBI Genome Project"/>
        </authorList>
    </citation>
    <scope>NUCLEOTIDE SEQUENCE</scope>
    <source>
        <strain evidence="6">CBS 342.82</strain>
    </source>
</reference>
<evidence type="ECO:0000256" key="1">
    <source>
        <dbReference type="ARBA" id="ARBA00022737"/>
    </source>
</evidence>
<dbReference type="PANTHER" id="PTHR10622:SF13">
    <property type="entry name" value="NACHT DOMAIN-CONTAINING PROTEIN"/>
    <property type="match status" value="1"/>
</dbReference>
<feature type="domain" description="Nephrocystin 3-like N-terminal" evidence="4">
    <location>
        <begin position="283"/>
        <end position="370"/>
    </location>
</feature>
<dbReference type="Pfam" id="PF06985">
    <property type="entry name" value="HET"/>
    <property type="match status" value="1"/>
</dbReference>
<reference evidence="6" key="3">
    <citation type="submission" date="2025-08" db="UniProtKB">
        <authorList>
            <consortium name="RefSeq"/>
        </authorList>
    </citation>
    <scope>IDENTIFICATION</scope>
    <source>
        <strain evidence="6">CBS 342.82</strain>
    </source>
</reference>
<gene>
    <name evidence="6" type="ORF">K489DRAFT_362133</name>
</gene>
<proteinExistence type="predicted"/>
<feature type="domain" description="Heterokaryon incompatibility" evidence="3">
    <location>
        <begin position="22"/>
        <end position="110"/>
    </location>
</feature>
<dbReference type="PROSITE" id="PS50088">
    <property type="entry name" value="ANK_REPEAT"/>
    <property type="match status" value="3"/>
</dbReference>
<sequence length="926" mass="104644">MRLLNVHSLKFAEFSDKKRPAYAIASHRWEEHEATFADVRDTQNTPSLGYQKIRNFAEYVKNHVSGVDWLWIDTCCINKDSAAELSKAINLMFEWYQQADVCLAYLRDVEEARDETKFQQSEWFERGWTLQELLAPRVVVFLTRTWEVIGNKGASTNGYDGTTVGDGLEEVIAKITNVPREVLQEYQCSSQVSTQEKIRWMEGRKTTEEEDMTYALFGILNVSLAVIYGERGRARDRLLAVIREREELELRQAELYRRISSWVSPTDPWENHRTARKQHEPETGAWLLQSETYRAWKAGSDGHRHLWLYGPAGSGKTILCSTAIEDVQAQCRGSANVGQAIFYFSFSDQTKQTYESLVRSMLSQSFPKIRIIATSRDYPEIRSRMDSIQATLTPLDRQAVDSDIQKFVSTQLAQDMQLRQWPAASKKLVEETLTQKAQGMFRWVVCQLQELKKTRSTRPNSIRQALSALPKTLDETYTRMLRSISEYNRVDALALLRWITYAQSPRTLHELAEATIIELPDEAGVEGAVDMDNRGGWADTLSVLAGLVIIQGEEDDRITQDAKVRLAHFSVQEFLESSRILAGDVRAISLLTSEDKMGDWLAIHQPDKGWIEPFATSAREVYINGLYYASYLGFSQAARRLLDKGADIHAQGGRYGNALQVASAGGRAEIVRLLLDKDADVNAQGGEYGNALQAASAEGRAEIVVRLLLDKGADIHAQGGKYGNAFFAALAAEHRDVTDLLLKCGFDYSHVQRDLLGRSRLLQAACYGYITGLAQDVASMSAGIDAVDNHRWTALHWAAYFGQTAVIGLLLRNGADSTKRDWQGWNAYDVAVFVGHDVPILRTEDAETSSDVSPGRRIRGDCDVCRHVSRHLSWNRFGCNANLIQELVQYQHHCQTCEPGYDLCFRCFRDVEVVHAGHDFTMDFRY</sequence>
<dbReference type="SUPFAM" id="SSF48403">
    <property type="entry name" value="Ankyrin repeat"/>
    <property type="match status" value="1"/>
</dbReference>
<keyword evidence="5" id="KW-1185">Reference proteome</keyword>
<keyword evidence="2" id="KW-0040">ANK repeat</keyword>
<evidence type="ECO:0000259" key="3">
    <source>
        <dbReference type="Pfam" id="PF06985"/>
    </source>
</evidence>
<dbReference type="SUPFAM" id="SSF52540">
    <property type="entry name" value="P-loop containing nucleoside triphosphate hydrolases"/>
    <property type="match status" value="1"/>
</dbReference>
<dbReference type="PANTHER" id="PTHR10622">
    <property type="entry name" value="HET DOMAIN-CONTAINING PROTEIN"/>
    <property type="match status" value="1"/>
</dbReference>
<protein>
    <submittedName>
        <fullName evidence="6">Ankyrin</fullName>
    </submittedName>
</protein>
<dbReference type="Pfam" id="PF24883">
    <property type="entry name" value="NPHP3_N"/>
    <property type="match status" value="1"/>
</dbReference>
<dbReference type="PROSITE" id="PS50297">
    <property type="entry name" value="ANK_REP_REGION"/>
    <property type="match status" value="3"/>
</dbReference>
<organism evidence="6">
    <name type="scientific">Dissoconium aciculare CBS 342.82</name>
    <dbReference type="NCBI Taxonomy" id="1314786"/>
    <lineage>
        <taxon>Eukaryota</taxon>
        <taxon>Fungi</taxon>
        <taxon>Dikarya</taxon>
        <taxon>Ascomycota</taxon>
        <taxon>Pezizomycotina</taxon>
        <taxon>Dothideomycetes</taxon>
        <taxon>Dothideomycetidae</taxon>
        <taxon>Mycosphaerellales</taxon>
        <taxon>Dissoconiaceae</taxon>
        <taxon>Dissoconium</taxon>
    </lineage>
</organism>
<dbReference type="InterPro" id="IPR010730">
    <property type="entry name" value="HET"/>
</dbReference>
<name>A0A6J3LV98_9PEZI</name>
<dbReference type="RefSeq" id="XP_033456727.1">
    <property type="nucleotide sequence ID" value="XM_033602647.1"/>
</dbReference>
<dbReference type="AlphaFoldDB" id="A0A6J3LV98"/>
<dbReference type="InterPro" id="IPR002110">
    <property type="entry name" value="Ankyrin_rpt"/>
</dbReference>
<dbReference type="OrthoDB" id="1577640at2759"/>
<evidence type="ECO:0000313" key="5">
    <source>
        <dbReference type="Proteomes" id="UP000504637"/>
    </source>
</evidence>
<feature type="repeat" description="ANK" evidence="2">
    <location>
        <begin position="687"/>
        <end position="720"/>
    </location>
</feature>
<feature type="repeat" description="ANK" evidence="2">
    <location>
        <begin position="654"/>
        <end position="686"/>
    </location>
</feature>
<dbReference type="Proteomes" id="UP000504637">
    <property type="component" value="Unplaced"/>
</dbReference>
<dbReference type="SMART" id="SM00248">
    <property type="entry name" value="ANK"/>
    <property type="match status" value="4"/>
</dbReference>
<dbReference type="InterPro" id="IPR056884">
    <property type="entry name" value="NPHP3-like_N"/>
</dbReference>
<dbReference type="Gene3D" id="1.25.40.20">
    <property type="entry name" value="Ankyrin repeat-containing domain"/>
    <property type="match status" value="1"/>
</dbReference>
<reference evidence="6" key="1">
    <citation type="submission" date="2020-01" db="EMBL/GenBank/DDBJ databases">
        <authorList>
            <consortium name="DOE Joint Genome Institute"/>
            <person name="Haridas S."/>
            <person name="Albert R."/>
            <person name="Binder M."/>
            <person name="Bloem J."/>
            <person name="Labutti K."/>
            <person name="Salamov A."/>
            <person name="Andreopoulos B."/>
            <person name="Baker S.E."/>
            <person name="Barry K."/>
            <person name="Bills G."/>
            <person name="Bluhm B.H."/>
            <person name="Cannon C."/>
            <person name="Castanera R."/>
            <person name="Culley D.E."/>
            <person name="Daum C."/>
            <person name="Ezra D."/>
            <person name="Gonzalez J.B."/>
            <person name="Henrissat B."/>
            <person name="Kuo A."/>
            <person name="Liang C."/>
            <person name="Lipzen A."/>
            <person name="Lutzoni F."/>
            <person name="Magnuson J."/>
            <person name="Mondo S."/>
            <person name="Nolan M."/>
            <person name="Ohm R."/>
            <person name="Pangilinan J."/>
            <person name="Park H.-J."/>
            <person name="Ramirez L."/>
            <person name="Alfaro M."/>
            <person name="Sun H."/>
            <person name="Tritt A."/>
            <person name="Yoshinaga Y."/>
            <person name="Zwiers L.-H."/>
            <person name="Turgeon B.G."/>
            <person name="Goodwin S.B."/>
            <person name="Spatafora J.W."/>
            <person name="Crous P.W."/>
            <person name="Grigoriev I.V."/>
        </authorList>
    </citation>
    <scope>NUCLEOTIDE SEQUENCE</scope>
    <source>
        <strain evidence="6">CBS 342.82</strain>
    </source>
</reference>
<evidence type="ECO:0000256" key="2">
    <source>
        <dbReference type="PROSITE-ProRule" id="PRU00023"/>
    </source>
</evidence>